<feature type="active site" description="Charge relay system" evidence="5">
    <location>
        <position position="68"/>
    </location>
</feature>
<dbReference type="Gene3D" id="3.40.50.200">
    <property type="entry name" value="Peptidase S8/S53 domain"/>
    <property type="match status" value="1"/>
</dbReference>
<keyword evidence="2 5" id="KW-0645">Protease</keyword>
<gene>
    <name evidence="9" type="ORF">GCM10011574_61560</name>
</gene>
<keyword evidence="6" id="KW-1133">Transmembrane helix</keyword>
<dbReference type="RefSeq" id="WP_142574766.1">
    <property type="nucleotide sequence ID" value="NZ_BMMN01000016.1"/>
</dbReference>
<keyword evidence="3 5" id="KW-0378">Hydrolase</keyword>
<name>A0A8H9H4Z4_9ACTN</name>
<feature type="signal peptide" evidence="7">
    <location>
        <begin position="1"/>
        <end position="19"/>
    </location>
</feature>
<sequence length="412" mass="41820">MTGRGLRAALAAVAAAVLAAAGTVVVSVVGTALPAWADAPRNWDVAALRLPEAQRTAQGDGVLVAVLDTGVVAKHPALAGRVTTGPDLIGGGARPGQSYWGEHGTAMASDVLKVAPKARILSVRVLWDDEDPARRRALKMTQDAQSEKAAHALANGIRYAVGKGAKVISMSLGTDEWAILSGYEEDTAAAVDYAVSKGVTILASSGNGGSTDPLEVDANNSVSYPAAYPGVIGVAALGPDGRRADFSQVHTYTAIAAPGVGIYSARNTGGYESVSGTSPACALAAGVVALALSRNPKLTPGQIRGILTRTARHPAGGYDPLVGFGQVDAAAVVAAAGSPRKPAVQPVPYKGKKYFGNGPTDAQMTHPPIDTGYLVIGGGAGAVGLLFLFVAFLFFRRPKASAPPPEGLPPPP</sequence>
<keyword evidence="6" id="KW-0812">Transmembrane</keyword>
<feature type="domain" description="Peptidase S8/S53" evidence="8">
    <location>
        <begin position="59"/>
        <end position="325"/>
    </location>
</feature>
<dbReference type="PANTHER" id="PTHR43806">
    <property type="entry name" value="PEPTIDASE S8"/>
    <property type="match status" value="1"/>
</dbReference>
<dbReference type="InterPro" id="IPR050131">
    <property type="entry name" value="Peptidase_S8_subtilisin-like"/>
</dbReference>
<feature type="active site" description="Charge relay system" evidence="5">
    <location>
        <position position="103"/>
    </location>
</feature>
<proteinExistence type="inferred from homology"/>
<evidence type="ECO:0000256" key="3">
    <source>
        <dbReference type="ARBA" id="ARBA00022801"/>
    </source>
</evidence>
<dbReference type="Pfam" id="PF00082">
    <property type="entry name" value="Peptidase_S8"/>
    <property type="match status" value="1"/>
</dbReference>
<dbReference type="InterPro" id="IPR015500">
    <property type="entry name" value="Peptidase_S8_subtilisin-rel"/>
</dbReference>
<keyword evidence="7" id="KW-0732">Signal</keyword>
<dbReference type="GO" id="GO:0006508">
    <property type="term" value="P:proteolysis"/>
    <property type="evidence" value="ECO:0007669"/>
    <property type="project" value="UniProtKB-KW"/>
</dbReference>
<dbReference type="InterPro" id="IPR000209">
    <property type="entry name" value="Peptidase_S8/S53_dom"/>
</dbReference>
<evidence type="ECO:0000259" key="8">
    <source>
        <dbReference type="Pfam" id="PF00082"/>
    </source>
</evidence>
<dbReference type="OrthoDB" id="3359820at2"/>
<evidence type="ECO:0000313" key="9">
    <source>
        <dbReference type="EMBL" id="GGO27816.1"/>
    </source>
</evidence>
<keyword evidence="4 5" id="KW-0720">Serine protease</keyword>
<feature type="chain" id="PRO_5039675638" evidence="7">
    <location>
        <begin position="20"/>
        <end position="412"/>
    </location>
</feature>
<dbReference type="AlphaFoldDB" id="A0A8H9H4Z4"/>
<dbReference type="SUPFAM" id="SSF52743">
    <property type="entry name" value="Subtilisin-like"/>
    <property type="match status" value="1"/>
</dbReference>
<evidence type="ECO:0000256" key="4">
    <source>
        <dbReference type="ARBA" id="ARBA00022825"/>
    </source>
</evidence>
<feature type="active site" description="Charge relay system" evidence="5">
    <location>
        <position position="278"/>
    </location>
</feature>
<dbReference type="PROSITE" id="PS51892">
    <property type="entry name" value="SUBTILASE"/>
    <property type="match status" value="1"/>
</dbReference>
<dbReference type="EMBL" id="BMMN01000016">
    <property type="protein sequence ID" value="GGO27816.1"/>
    <property type="molecule type" value="Genomic_DNA"/>
</dbReference>
<dbReference type="InterPro" id="IPR023827">
    <property type="entry name" value="Peptidase_S8_Asp-AS"/>
</dbReference>
<dbReference type="Proteomes" id="UP000653480">
    <property type="component" value="Unassembled WGS sequence"/>
</dbReference>
<protein>
    <submittedName>
        <fullName evidence="9">Type VII secretion-associated serine protease</fullName>
    </submittedName>
</protein>
<comment type="similarity">
    <text evidence="1 5">Belongs to the peptidase S8 family.</text>
</comment>
<accession>A0A8H9H4Z4</accession>
<dbReference type="PROSITE" id="PS00136">
    <property type="entry name" value="SUBTILASE_ASP"/>
    <property type="match status" value="1"/>
</dbReference>
<evidence type="ECO:0000256" key="5">
    <source>
        <dbReference type="PROSITE-ProRule" id="PRU01240"/>
    </source>
</evidence>
<evidence type="ECO:0000256" key="6">
    <source>
        <dbReference type="SAM" id="Phobius"/>
    </source>
</evidence>
<dbReference type="PRINTS" id="PR00723">
    <property type="entry name" value="SUBTILISIN"/>
</dbReference>
<evidence type="ECO:0000313" key="10">
    <source>
        <dbReference type="Proteomes" id="UP000653480"/>
    </source>
</evidence>
<organism evidence="9 10">
    <name type="scientific">Microbispora bryophytorum</name>
    <dbReference type="NCBI Taxonomy" id="1460882"/>
    <lineage>
        <taxon>Bacteria</taxon>
        <taxon>Bacillati</taxon>
        <taxon>Actinomycetota</taxon>
        <taxon>Actinomycetes</taxon>
        <taxon>Streptosporangiales</taxon>
        <taxon>Streptosporangiaceae</taxon>
        <taxon>Microbispora</taxon>
    </lineage>
</organism>
<reference evidence="9" key="1">
    <citation type="journal article" date="2014" name="Int. J. Syst. Evol. Microbiol.">
        <title>Complete genome sequence of Corynebacterium casei LMG S-19264T (=DSM 44701T), isolated from a smear-ripened cheese.</title>
        <authorList>
            <consortium name="US DOE Joint Genome Institute (JGI-PGF)"/>
            <person name="Walter F."/>
            <person name="Albersmeier A."/>
            <person name="Kalinowski J."/>
            <person name="Ruckert C."/>
        </authorList>
    </citation>
    <scope>NUCLEOTIDE SEQUENCE</scope>
    <source>
        <strain evidence="9">CGMCC 4.7138</strain>
    </source>
</reference>
<keyword evidence="10" id="KW-1185">Reference proteome</keyword>
<dbReference type="InterPro" id="IPR036852">
    <property type="entry name" value="Peptidase_S8/S53_dom_sf"/>
</dbReference>
<dbReference type="PANTHER" id="PTHR43806:SF11">
    <property type="entry name" value="CEREVISIN-RELATED"/>
    <property type="match status" value="1"/>
</dbReference>
<reference evidence="9" key="2">
    <citation type="submission" date="2020-09" db="EMBL/GenBank/DDBJ databases">
        <authorList>
            <person name="Sun Q."/>
            <person name="Zhou Y."/>
        </authorList>
    </citation>
    <scope>NUCLEOTIDE SEQUENCE</scope>
    <source>
        <strain evidence="9">CGMCC 4.7138</strain>
    </source>
</reference>
<evidence type="ECO:0000256" key="1">
    <source>
        <dbReference type="ARBA" id="ARBA00011073"/>
    </source>
</evidence>
<keyword evidence="6" id="KW-0472">Membrane</keyword>
<comment type="caution">
    <text evidence="9">The sequence shown here is derived from an EMBL/GenBank/DDBJ whole genome shotgun (WGS) entry which is preliminary data.</text>
</comment>
<evidence type="ECO:0000256" key="2">
    <source>
        <dbReference type="ARBA" id="ARBA00022670"/>
    </source>
</evidence>
<feature type="transmembrane region" description="Helical" evidence="6">
    <location>
        <begin position="373"/>
        <end position="395"/>
    </location>
</feature>
<evidence type="ECO:0000256" key="7">
    <source>
        <dbReference type="SAM" id="SignalP"/>
    </source>
</evidence>
<dbReference type="GO" id="GO:0004252">
    <property type="term" value="F:serine-type endopeptidase activity"/>
    <property type="evidence" value="ECO:0007669"/>
    <property type="project" value="UniProtKB-UniRule"/>
</dbReference>